<reference evidence="1 2" key="1">
    <citation type="submission" date="2015-02" db="EMBL/GenBank/DDBJ databases">
        <title>Draft genome sequences of ten Microbacterium spp. with emphasis on heavy metal contaminated environments.</title>
        <authorList>
            <person name="Corretto E."/>
        </authorList>
    </citation>
    <scope>NUCLEOTIDE SEQUENCE [LARGE SCALE GENOMIC DNA]</scope>
    <source>
        <strain evidence="1 2">BEL163</strain>
    </source>
</reference>
<dbReference type="AlphaFoldDB" id="A0A0F0KK60"/>
<evidence type="ECO:0000313" key="1">
    <source>
        <dbReference type="EMBL" id="KJL19661.1"/>
    </source>
</evidence>
<organism evidence="1 2">
    <name type="scientific">Microbacterium oxydans</name>
    <dbReference type="NCBI Taxonomy" id="82380"/>
    <lineage>
        <taxon>Bacteria</taxon>
        <taxon>Bacillati</taxon>
        <taxon>Actinomycetota</taxon>
        <taxon>Actinomycetes</taxon>
        <taxon>Micrococcales</taxon>
        <taxon>Microbacteriaceae</taxon>
        <taxon>Microbacterium</taxon>
    </lineage>
</organism>
<evidence type="ECO:0000313" key="2">
    <source>
        <dbReference type="Proteomes" id="UP000033725"/>
    </source>
</evidence>
<comment type="caution">
    <text evidence="1">The sequence shown here is derived from an EMBL/GenBank/DDBJ whole genome shotgun (WGS) entry which is preliminary data.</text>
</comment>
<gene>
    <name evidence="1" type="ORF">RN51_03003</name>
</gene>
<dbReference type="EMBL" id="JYIV01000029">
    <property type="protein sequence ID" value="KJL19661.1"/>
    <property type="molecule type" value="Genomic_DNA"/>
</dbReference>
<sequence>MADLDGRGATPEERMNTFLLYPEWFGGDRVPERFVVSTGLRKRLREWNRIWETVLDPINDVRWPDPQIGHEWISEGEQLVTDLQAELGPELSVVGDFDRYAPPRSE</sequence>
<proteinExistence type="predicted"/>
<dbReference type="Proteomes" id="UP000033725">
    <property type="component" value="Unassembled WGS sequence"/>
</dbReference>
<accession>A0A0F0KK60</accession>
<dbReference type="PATRIC" id="fig|82380.10.peg.3012"/>
<protein>
    <submittedName>
        <fullName evidence="1">Uncharacterized protein</fullName>
    </submittedName>
</protein>
<dbReference type="RefSeq" id="WP_045264825.1">
    <property type="nucleotide sequence ID" value="NZ_JYIV01000029.1"/>
</dbReference>
<name>A0A0F0KK60_9MICO</name>
<dbReference type="OrthoDB" id="5076081at2"/>